<keyword evidence="1" id="KW-0812">Transmembrane</keyword>
<name>A0A498P2J3_LABRO</name>
<organism evidence="3 4">
    <name type="scientific">Labeo rohita</name>
    <name type="common">Indian major carp</name>
    <name type="synonym">Cyprinus rohita</name>
    <dbReference type="NCBI Taxonomy" id="84645"/>
    <lineage>
        <taxon>Eukaryota</taxon>
        <taxon>Metazoa</taxon>
        <taxon>Chordata</taxon>
        <taxon>Craniata</taxon>
        <taxon>Vertebrata</taxon>
        <taxon>Euteleostomi</taxon>
        <taxon>Actinopterygii</taxon>
        <taxon>Neopterygii</taxon>
        <taxon>Teleostei</taxon>
        <taxon>Ostariophysi</taxon>
        <taxon>Cypriniformes</taxon>
        <taxon>Cyprinidae</taxon>
        <taxon>Labeoninae</taxon>
        <taxon>Labeonini</taxon>
        <taxon>Labeo</taxon>
    </lineage>
</organism>
<dbReference type="Proteomes" id="UP000290572">
    <property type="component" value="Unassembled WGS sequence"/>
</dbReference>
<gene>
    <name evidence="3" type="ORF">ROHU_001404</name>
</gene>
<proteinExistence type="predicted"/>
<dbReference type="EMBL" id="QBIY01005120">
    <property type="protein sequence ID" value="RXN38136.1"/>
    <property type="molecule type" value="Genomic_DNA"/>
</dbReference>
<sequence length="170" mass="18976">MDRSKTLFSVMFAIITSMEYSQASEKKEECPAKQEISCETLRTAEGFTYLIPMNIPNSGHCEYAWYQKNGTCIAHSDGKKLGSVVAMTLNNLIVATCEDLQWKLDCDNMQLHCTVNYTVKDPEKTQDGNHNAGFPGWGIALIVTGIVLVIAGALIAVWFCRQNHENRSSY</sequence>
<evidence type="ECO:0000256" key="2">
    <source>
        <dbReference type="SAM" id="SignalP"/>
    </source>
</evidence>
<evidence type="ECO:0000256" key="1">
    <source>
        <dbReference type="SAM" id="Phobius"/>
    </source>
</evidence>
<reference evidence="3 4" key="1">
    <citation type="submission" date="2018-03" db="EMBL/GenBank/DDBJ databases">
        <title>Draft genome sequence of Rohu Carp (Labeo rohita).</title>
        <authorList>
            <person name="Das P."/>
            <person name="Kushwaha B."/>
            <person name="Joshi C.G."/>
            <person name="Kumar D."/>
            <person name="Nagpure N.S."/>
            <person name="Sahoo L."/>
            <person name="Das S.P."/>
            <person name="Bit A."/>
            <person name="Patnaik S."/>
            <person name="Meher P.K."/>
            <person name="Jayasankar P."/>
            <person name="Koringa P.G."/>
            <person name="Patel N.V."/>
            <person name="Hinsu A.T."/>
            <person name="Kumar R."/>
            <person name="Pandey M."/>
            <person name="Agarwal S."/>
            <person name="Srivastava S."/>
            <person name="Singh M."/>
            <person name="Iquebal M.A."/>
            <person name="Jaiswal S."/>
            <person name="Angadi U.B."/>
            <person name="Kumar N."/>
            <person name="Raza M."/>
            <person name="Shah T.M."/>
            <person name="Rai A."/>
            <person name="Jena J.K."/>
        </authorList>
    </citation>
    <scope>NUCLEOTIDE SEQUENCE [LARGE SCALE GENOMIC DNA]</scope>
    <source>
        <strain evidence="3">DASCIFA01</strain>
        <tissue evidence="3">Testis</tissue>
    </source>
</reference>
<accession>A0A498P2J3</accession>
<keyword evidence="2" id="KW-0732">Signal</keyword>
<feature type="chain" id="PRO_5019783212" evidence="2">
    <location>
        <begin position="24"/>
        <end position="170"/>
    </location>
</feature>
<keyword evidence="4" id="KW-1185">Reference proteome</keyword>
<keyword evidence="1" id="KW-1133">Transmembrane helix</keyword>
<keyword evidence="1" id="KW-0472">Membrane</keyword>
<evidence type="ECO:0000313" key="4">
    <source>
        <dbReference type="Proteomes" id="UP000290572"/>
    </source>
</evidence>
<protein>
    <submittedName>
        <fullName evidence="3">Uncharacterized protein</fullName>
    </submittedName>
</protein>
<feature type="signal peptide" evidence="2">
    <location>
        <begin position="1"/>
        <end position="23"/>
    </location>
</feature>
<feature type="transmembrane region" description="Helical" evidence="1">
    <location>
        <begin position="134"/>
        <end position="160"/>
    </location>
</feature>
<evidence type="ECO:0000313" key="3">
    <source>
        <dbReference type="EMBL" id="RXN38136.1"/>
    </source>
</evidence>
<comment type="caution">
    <text evidence="3">The sequence shown here is derived from an EMBL/GenBank/DDBJ whole genome shotgun (WGS) entry which is preliminary data.</text>
</comment>
<dbReference type="AlphaFoldDB" id="A0A498P2J3"/>